<dbReference type="HOGENOM" id="CLU_054606_1_0_1"/>
<dbReference type="InterPro" id="IPR038422">
    <property type="entry name" value="Cut8/Sts1_sf"/>
</dbReference>
<dbReference type="GO" id="GO:0071630">
    <property type="term" value="P:nuclear protein quality control by the ubiquitin-proteasome system"/>
    <property type="evidence" value="ECO:0007669"/>
    <property type="project" value="UniProtKB-UniRule"/>
</dbReference>
<reference key="2">
    <citation type="submission" date="2011-08" db="EMBL/GenBank/DDBJ databases">
        <title>Genome sequence of Naumovozyma castellii.</title>
        <authorList>
            <person name="Gordon J.L."/>
            <person name="Armisen D."/>
            <person name="Proux-Wera E."/>
            <person name="OhEigeartaigh S.S."/>
            <person name="Byrne K.P."/>
            <person name="Wolfe K.H."/>
        </authorList>
    </citation>
    <scope>NUCLEOTIDE SEQUENCE</scope>
    <source>
        <strain>Type strain:CBS 4309</strain>
    </source>
</reference>
<dbReference type="RefSeq" id="XP_003676625.1">
    <property type="nucleotide sequence ID" value="XM_003676577.1"/>
</dbReference>
<dbReference type="GO" id="GO:0031144">
    <property type="term" value="P:proteasome localization"/>
    <property type="evidence" value="ECO:0007669"/>
    <property type="project" value="UniProtKB-UniRule"/>
</dbReference>
<dbReference type="GO" id="GO:0015031">
    <property type="term" value="P:protein transport"/>
    <property type="evidence" value="ECO:0007669"/>
    <property type="project" value="UniProtKB-UniRule"/>
</dbReference>
<sequence>MHHNNNTNNHVGFSWGFSSANASNINITPSPTKISALKQEKLSVFNKTNDELAKQSKIIRQPQQQENSNLRLKRRATSTSSNDENGDAFTYRHAKQLPHWKFKPTAGIKKPQVSPNHSIKRKSNISTIIQSQPLPVTRSLELLDREQLTELLTDLLSLNNPTLTSIIQTKISTNYKSHFSIDKCLSLLKLKYEAILSNIPYNKNYELNSSHVLLDDYAFIRLKSSILEFLNCLIDFILNNIPPNFNNLHESLKFLNHCTFMVINLPRFQLSSNNYYYDKCMEQLSFIWCTIFEHLTKDMCIATLNGKEFLFSWISKLNDYNEFTNGMFERPLNLFKSLDLDIDDAQYLTTNNEKSINTMDNITNSSLQELNNSSSNNSNDNNNNINGNPSSSFTSAFSIVQASPINFNERQ</sequence>
<dbReference type="OrthoDB" id="10061064at2759"/>
<evidence type="ECO:0000256" key="1">
    <source>
        <dbReference type="ARBA" id="ARBA00006199"/>
    </source>
</evidence>
<comment type="similarity">
    <text evidence="1 5">Belongs to the cut8/STS1 family.</text>
</comment>
<comment type="subcellular location">
    <subcellularLocation>
        <location evidence="5">Cytoplasm</location>
    </subcellularLocation>
    <subcellularLocation>
        <location evidence="5">Nucleus</location>
    </subcellularLocation>
</comment>
<feature type="region of interest" description="Disordered" evidence="6">
    <location>
        <begin position="368"/>
        <end position="387"/>
    </location>
</feature>
<feature type="region of interest" description="Disordered" evidence="6">
    <location>
        <begin position="59"/>
        <end position="87"/>
    </location>
</feature>
<reference evidence="7 8" key="1">
    <citation type="journal article" date="2011" name="Proc. Natl. Acad. Sci. U.S.A.">
        <title>Evolutionary erosion of yeast sex chromosomes by mating-type switching accidents.</title>
        <authorList>
            <person name="Gordon J.L."/>
            <person name="Armisen D."/>
            <person name="Proux-Wera E."/>
            <person name="Oheigeartaigh S.S."/>
            <person name="Byrne K.P."/>
            <person name="Wolfe K.H."/>
        </authorList>
    </citation>
    <scope>NUCLEOTIDE SEQUENCE [LARGE SCALE GENOMIC DNA]</scope>
    <source>
        <strain evidence="8">ATCC 76901 / BCRC 22586 / CBS 4309 / NBRC 1992 / NRRL Y-12630</strain>
    </source>
</reference>
<dbReference type="STRING" id="1064592.G0VFJ9"/>
<gene>
    <name evidence="7" type="primary">NCAS0E01950</name>
    <name evidence="7" type="ordered locus">NCAS_0E01950</name>
</gene>
<keyword evidence="3 5" id="KW-0653">Protein transport</keyword>
<dbReference type="eggNOG" id="ENOG502RNK4">
    <property type="taxonomic scope" value="Eukaryota"/>
</dbReference>
<accession>G0VFJ9</accession>
<dbReference type="KEGG" id="ncs:NCAS_0E01950"/>
<evidence type="ECO:0000256" key="3">
    <source>
        <dbReference type="ARBA" id="ARBA00022927"/>
    </source>
</evidence>
<evidence type="ECO:0000313" key="8">
    <source>
        <dbReference type="Proteomes" id="UP000001640"/>
    </source>
</evidence>
<keyword evidence="8" id="KW-1185">Reference proteome</keyword>
<dbReference type="GO" id="GO:0005737">
    <property type="term" value="C:cytoplasm"/>
    <property type="evidence" value="ECO:0007669"/>
    <property type="project" value="UniProtKB-SubCell"/>
</dbReference>
<dbReference type="Proteomes" id="UP000001640">
    <property type="component" value="Chromosome 5"/>
</dbReference>
<dbReference type="GeneID" id="96903897"/>
<dbReference type="PANTHER" id="PTHR28032">
    <property type="entry name" value="FI02826P"/>
    <property type="match status" value="1"/>
</dbReference>
<dbReference type="GO" id="GO:0070628">
    <property type="term" value="F:proteasome binding"/>
    <property type="evidence" value="ECO:0007669"/>
    <property type="project" value="EnsemblFungi"/>
</dbReference>
<keyword evidence="4 5" id="KW-0539">Nucleus</keyword>
<protein>
    <recommendedName>
        <fullName evidence="2 5">Tethering factor for nuclear proteasome STS1</fullName>
    </recommendedName>
</protein>
<keyword evidence="5" id="KW-0813">Transport</keyword>
<dbReference type="EMBL" id="HE576756">
    <property type="protein sequence ID" value="CCC70265.1"/>
    <property type="molecule type" value="Genomic_DNA"/>
</dbReference>
<dbReference type="InterPro" id="IPR013868">
    <property type="entry name" value="Cut8/Sts1_fam"/>
</dbReference>
<dbReference type="Gene3D" id="1.20.58.1590">
    <property type="entry name" value="Tethering factor for nuclear proteasome Cut8/Sts1"/>
    <property type="match status" value="1"/>
</dbReference>
<comment type="subunit">
    <text evidence="5">Binds the proteasome.</text>
</comment>
<evidence type="ECO:0000256" key="5">
    <source>
        <dbReference type="RuleBase" id="RU368013"/>
    </source>
</evidence>
<dbReference type="FunCoup" id="G0VFJ9">
    <property type="interactions" value="20"/>
</dbReference>
<comment type="function">
    <text evidence="5">Involved in ubiquitin-mediated protein degradation. Regulatory factor in the ubiquitin/proteasome pathway that controls the turnover of proteasome substrates. Targets proteasomes to the nucleus and facilitates the degradation of nuclear proteins.</text>
</comment>
<evidence type="ECO:0000256" key="4">
    <source>
        <dbReference type="ARBA" id="ARBA00023242"/>
    </source>
</evidence>
<name>G0VFJ9_NAUCA</name>
<evidence type="ECO:0000313" key="7">
    <source>
        <dbReference type="EMBL" id="CCC70265.1"/>
    </source>
</evidence>
<dbReference type="PANTHER" id="PTHR28032:SF1">
    <property type="entry name" value="FI02826P"/>
    <property type="match status" value="1"/>
</dbReference>
<organism evidence="7 8">
    <name type="scientific">Naumovozyma castellii</name>
    <name type="common">Yeast</name>
    <name type="synonym">Saccharomyces castellii</name>
    <dbReference type="NCBI Taxonomy" id="27288"/>
    <lineage>
        <taxon>Eukaryota</taxon>
        <taxon>Fungi</taxon>
        <taxon>Dikarya</taxon>
        <taxon>Ascomycota</taxon>
        <taxon>Saccharomycotina</taxon>
        <taxon>Saccharomycetes</taxon>
        <taxon>Saccharomycetales</taxon>
        <taxon>Saccharomycetaceae</taxon>
        <taxon>Naumovozyma</taxon>
    </lineage>
</organism>
<dbReference type="Pfam" id="PF08559">
    <property type="entry name" value="Cut8"/>
    <property type="match status" value="1"/>
</dbReference>
<dbReference type="GO" id="GO:0007059">
    <property type="term" value="P:chromosome segregation"/>
    <property type="evidence" value="ECO:0007669"/>
    <property type="project" value="EnsemblFungi"/>
</dbReference>
<proteinExistence type="inferred from homology"/>
<dbReference type="AlphaFoldDB" id="G0VFJ9"/>
<keyword evidence="5" id="KW-0963">Cytoplasm</keyword>
<dbReference type="GO" id="GO:0031965">
    <property type="term" value="C:nuclear membrane"/>
    <property type="evidence" value="ECO:0007669"/>
    <property type="project" value="TreeGrafter"/>
</dbReference>
<dbReference type="InParanoid" id="G0VFJ9"/>
<evidence type="ECO:0000256" key="2">
    <source>
        <dbReference type="ARBA" id="ARBA00016204"/>
    </source>
</evidence>
<evidence type="ECO:0000256" key="6">
    <source>
        <dbReference type="SAM" id="MobiDB-lite"/>
    </source>
</evidence>
<dbReference type="OMA" id="NISLWED"/>
<feature type="compositionally biased region" description="Polar residues" evidence="6">
    <location>
        <begin position="61"/>
        <end position="70"/>
    </location>
</feature>